<proteinExistence type="inferred from homology"/>
<evidence type="ECO:0000256" key="1">
    <source>
        <dbReference type="ARBA" id="ARBA00005417"/>
    </source>
</evidence>
<dbReference type="RefSeq" id="WP_034441892.1">
    <property type="nucleotide sequence ID" value="NZ_JMTK01000005.1"/>
</dbReference>
<evidence type="ECO:0000256" key="3">
    <source>
        <dbReference type="ARBA" id="ARBA00022741"/>
    </source>
</evidence>
<dbReference type="PROSITE" id="PS00211">
    <property type="entry name" value="ABC_TRANSPORTER_1"/>
    <property type="match status" value="1"/>
</dbReference>
<protein>
    <submittedName>
        <fullName evidence="6">Methionine ABC transporter ATP-binding protein</fullName>
    </submittedName>
</protein>
<dbReference type="Gene3D" id="3.40.50.300">
    <property type="entry name" value="P-loop containing nucleotide triphosphate hydrolases"/>
    <property type="match status" value="1"/>
</dbReference>
<dbReference type="InterPro" id="IPR017871">
    <property type="entry name" value="ABC_transporter-like_CS"/>
</dbReference>
<name>A0A095BFK8_9HYPH</name>
<dbReference type="AlphaFoldDB" id="A0A095BFK8"/>
<comment type="similarity">
    <text evidence="1">Belongs to the ABC transporter superfamily.</text>
</comment>
<dbReference type="EMBL" id="JMTK01000005">
    <property type="protein sequence ID" value="KJZ81361.1"/>
    <property type="molecule type" value="Genomic_DNA"/>
</dbReference>
<dbReference type="Proteomes" id="UP000033731">
    <property type="component" value="Unassembled WGS sequence"/>
</dbReference>
<dbReference type="InterPro" id="IPR027417">
    <property type="entry name" value="P-loop_NTPase"/>
</dbReference>
<keyword evidence="4 6" id="KW-0067">ATP-binding</keyword>
<dbReference type="GO" id="GO:0005524">
    <property type="term" value="F:ATP binding"/>
    <property type="evidence" value="ECO:0007669"/>
    <property type="project" value="UniProtKB-KW"/>
</dbReference>
<keyword evidence="3" id="KW-0547">Nucleotide-binding</keyword>
<evidence type="ECO:0000313" key="6">
    <source>
        <dbReference type="EMBL" id="KJZ81361.1"/>
    </source>
</evidence>
<dbReference type="SUPFAM" id="SSF52540">
    <property type="entry name" value="P-loop containing nucleoside triphosphate hydrolases"/>
    <property type="match status" value="1"/>
</dbReference>
<accession>A0A095BFK8</accession>
<dbReference type="GO" id="GO:0016887">
    <property type="term" value="F:ATP hydrolysis activity"/>
    <property type="evidence" value="ECO:0007669"/>
    <property type="project" value="InterPro"/>
</dbReference>
<dbReference type="InterPro" id="IPR003439">
    <property type="entry name" value="ABC_transporter-like_ATP-bd"/>
</dbReference>
<dbReference type="InterPro" id="IPR003593">
    <property type="entry name" value="AAA+_ATPase"/>
</dbReference>
<gene>
    <name evidence="6" type="ORF">DJ66_1255</name>
</gene>
<sequence length="258" mass="28507">MQLDNISLQKEKILSVQNLTVKLENKTILKNINLDMSRGEILGVIGPSGSGKSILMRAILGLIPRFSGEVKVLGKNLNLSTNKKDNTINTKLGVLFQHGALFSSMTVQENISIPIREHLNLPEELINNIVQNKMSMVGLPIEVANVLPFQLSGGMIKRVSLARSLAIDPDLIFLDEPTSGLDPIGTSEFDNLLIKLHHLLGLSVYMITHDLDSLVSTCSKVIVLKKKGILKEGTISDILNSNDPWIRSYFSRFTKEPK</sequence>
<dbReference type="SMART" id="SM00382">
    <property type="entry name" value="AAA"/>
    <property type="match status" value="1"/>
</dbReference>
<dbReference type="PANTHER" id="PTHR43023:SF3">
    <property type="entry name" value="PROTEIN TRIGALACTOSYLDIACYLGLYCEROL 3, CHLOROPLASTIC"/>
    <property type="match status" value="1"/>
</dbReference>
<reference evidence="6 7" key="1">
    <citation type="journal article" date="2015" name="Phytopathology">
        <title>Genomes of Candidatus Liberibacter solanacearum haplotype A from New Zealand and the USA suggest significant genome plasticity in the species.</title>
        <authorList>
            <person name="Thompson S.M."/>
            <person name="Johnson C.P."/>
            <person name="Lu A.Y."/>
            <person name="Frampton R.A."/>
            <person name="Sullivan K.L."/>
            <person name="Fiers M.W."/>
            <person name="Crowhurst R.N."/>
            <person name="Pitman A.R."/>
            <person name="Scott I."/>
            <person name="Gudmestad N.C."/>
            <person name="Smith G.R."/>
        </authorList>
    </citation>
    <scope>NUCLEOTIDE SEQUENCE [LARGE SCALE GENOMIC DNA]</scope>
    <source>
        <strain evidence="6 7">LsoNZ1</strain>
    </source>
</reference>
<dbReference type="PROSITE" id="PS50893">
    <property type="entry name" value="ABC_TRANSPORTER_2"/>
    <property type="match status" value="1"/>
</dbReference>
<dbReference type="PANTHER" id="PTHR43023">
    <property type="entry name" value="PROTEIN TRIGALACTOSYLDIACYLGLYCEROL 3, CHLOROPLASTIC"/>
    <property type="match status" value="1"/>
</dbReference>
<evidence type="ECO:0000256" key="2">
    <source>
        <dbReference type="ARBA" id="ARBA00022448"/>
    </source>
</evidence>
<evidence type="ECO:0000256" key="4">
    <source>
        <dbReference type="ARBA" id="ARBA00022840"/>
    </source>
</evidence>
<keyword evidence="2" id="KW-0813">Transport</keyword>
<feature type="domain" description="ABC transporter" evidence="5">
    <location>
        <begin position="14"/>
        <end position="251"/>
    </location>
</feature>
<dbReference type="Pfam" id="PF00005">
    <property type="entry name" value="ABC_tran"/>
    <property type="match status" value="1"/>
</dbReference>
<organism evidence="6 7">
    <name type="scientific">Candidatus Liberibacter solanacearum</name>
    <dbReference type="NCBI Taxonomy" id="556287"/>
    <lineage>
        <taxon>Bacteria</taxon>
        <taxon>Pseudomonadati</taxon>
        <taxon>Pseudomonadota</taxon>
        <taxon>Alphaproteobacteria</taxon>
        <taxon>Hyphomicrobiales</taxon>
        <taxon>Rhizobiaceae</taxon>
        <taxon>Liberibacter</taxon>
    </lineage>
</organism>
<keyword evidence="7" id="KW-1185">Reference proteome</keyword>
<evidence type="ECO:0000313" key="7">
    <source>
        <dbReference type="Proteomes" id="UP000033731"/>
    </source>
</evidence>
<dbReference type="PATRIC" id="fig|556287.9.peg.1271"/>
<evidence type="ECO:0000259" key="5">
    <source>
        <dbReference type="PROSITE" id="PS50893"/>
    </source>
</evidence>
<comment type="caution">
    <text evidence="6">The sequence shown here is derived from an EMBL/GenBank/DDBJ whole genome shotgun (WGS) entry which is preliminary data.</text>
</comment>